<organism evidence="1 2">
    <name type="scientific">Herrania umbratica</name>
    <dbReference type="NCBI Taxonomy" id="108875"/>
    <lineage>
        <taxon>Eukaryota</taxon>
        <taxon>Viridiplantae</taxon>
        <taxon>Streptophyta</taxon>
        <taxon>Embryophyta</taxon>
        <taxon>Tracheophyta</taxon>
        <taxon>Spermatophyta</taxon>
        <taxon>Magnoliopsida</taxon>
        <taxon>eudicotyledons</taxon>
        <taxon>Gunneridae</taxon>
        <taxon>Pentapetalae</taxon>
        <taxon>rosids</taxon>
        <taxon>malvids</taxon>
        <taxon>Malvales</taxon>
        <taxon>Malvaceae</taxon>
        <taxon>Byttnerioideae</taxon>
        <taxon>Herrania</taxon>
    </lineage>
</organism>
<name>A0A6J1ATI3_9ROSI</name>
<feature type="non-terminal residue" evidence="2">
    <location>
        <position position="1"/>
    </location>
</feature>
<dbReference type="InterPro" id="IPR038920">
    <property type="entry name" value="At3g05675-like"/>
</dbReference>
<dbReference type="GeneID" id="110420747"/>
<dbReference type="UniPathway" id="UPA00143"/>
<accession>A0A6J1ATI3</accession>
<reference evidence="2" key="1">
    <citation type="submission" date="2025-08" db="UniProtKB">
        <authorList>
            <consortium name="RefSeq"/>
        </authorList>
    </citation>
    <scope>IDENTIFICATION</scope>
    <source>
        <tissue evidence="2">Leaf</tissue>
    </source>
</reference>
<dbReference type="PANTHER" id="PTHR31060:SF30">
    <property type="entry name" value="OS07G0668800 PROTEIN"/>
    <property type="match status" value="1"/>
</dbReference>
<dbReference type="AlphaFoldDB" id="A0A6J1ATI3"/>
<evidence type="ECO:0000313" key="2">
    <source>
        <dbReference type="RefSeq" id="XP_021289794.1"/>
    </source>
</evidence>
<proteinExistence type="predicted"/>
<dbReference type="PANTHER" id="PTHR31060">
    <property type="entry name" value="OSJNBA0011J08.25 PROTEIN-RELATED"/>
    <property type="match status" value="1"/>
</dbReference>
<keyword evidence="1" id="KW-1185">Reference proteome</keyword>
<protein>
    <submittedName>
        <fullName evidence="2">BTB/POZ domain-containing protein At3g05675-like</fullName>
    </submittedName>
</protein>
<dbReference type="Proteomes" id="UP000504621">
    <property type="component" value="Unplaced"/>
</dbReference>
<gene>
    <name evidence="2" type="primary">LOC110420747</name>
</gene>
<sequence>LWACQLLAKLEIMREFVKSWVDASDKIVKVMQLSPAVEIIETKLKVVEVVAKVLESIGYGTVILPTAKRIHMVKVWLPFVRVTKPLIDSVTTNDEDSLAFKLDGELWQSLESTFVSIILALPSADQAEILTEWLGNEYVRYPDLTEAFEVWCYRSKVAKRRLPLFGDDHCISNTL</sequence>
<dbReference type="OrthoDB" id="1883777at2759"/>
<dbReference type="RefSeq" id="XP_021289794.1">
    <property type="nucleotide sequence ID" value="XM_021434119.1"/>
</dbReference>
<dbReference type="GO" id="GO:0016567">
    <property type="term" value="P:protein ubiquitination"/>
    <property type="evidence" value="ECO:0007669"/>
    <property type="project" value="UniProtKB-UniPathway"/>
</dbReference>
<evidence type="ECO:0000313" key="1">
    <source>
        <dbReference type="Proteomes" id="UP000504621"/>
    </source>
</evidence>